<evidence type="ECO:0000313" key="1">
    <source>
        <dbReference type="EMBL" id="CAL1591259.1"/>
    </source>
</evidence>
<accession>A0AAV2KSV0</accession>
<gene>
    <name evidence="1" type="ORF">KC01_LOCUS20644</name>
</gene>
<protein>
    <submittedName>
        <fullName evidence="1">Uncharacterized protein</fullName>
    </submittedName>
</protein>
<name>A0AAV2KSV0_KNICA</name>
<dbReference type="EMBL" id="OZ035841">
    <property type="protein sequence ID" value="CAL1591259.1"/>
    <property type="molecule type" value="Genomic_DNA"/>
</dbReference>
<reference evidence="1 2" key="1">
    <citation type="submission" date="2024-04" db="EMBL/GenBank/DDBJ databases">
        <authorList>
            <person name="Waldvogel A.-M."/>
            <person name="Schoenle A."/>
        </authorList>
    </citation>
    <scope>NUCLEOTIDE SEQUENCE [LARGE SCALE GENOMIC DNA]</scope>
</reference>
<dbReference type="AlphaFoldDB" id="A0AAV2KSV0"/>
<organism evidence="1 2">
    <name type="scientific">Knipowitschia caucasica</name>
    <name type="common">Caucasian dwarf goby</name>
    <name type="synonym">Pomatoschistus caucasicus</name>
    <dbReference type="NCBI Taxonomy" id="637954"/>
    <lineage>
        <taxon>Eukaryota</taxon>
        <taxon>Metazoa</taxon>
        <taxon>Chordata</taxon>
        <taxon>Craniata</taxon>
        <taxon>Vertebrata</taxon>
        <taxon>Euteleostomi</taxon>
        <taxon>Actinopterygii</taxon>
        <taxon>Neopterygii</taxon>
        <taxon>Teleostei</taxon>
        <taxon>Neoteleostei</taxon>
        <taxon>Acanthomorphata</taxon>
        <taxon>Gobiaria</taxon>
        <taxon>Gobiiformes</taxon>
        <taxon>Gobioidei</taxon>
        <taxon>Gobiidae</taxon>
        <taxon>Gobiinae</taxon>
        <taxon>Knipowitschia</taxon>
    </lineage>
</organism>
<keyword evidence="2" id="KW-1185">Reference proteome</keyword>
<evidence type="ECO:0000313" key="2">
    <source>
        <dbReference type="Proteomes" id="UP001497482"/>
    </source>
</evidence>
<sequence>MEWLGPARVNPINHRERVISALTLPLLRVPTFCTIPGDTKVITGTLRTGMWSGGVGVT</sequence>
<dbReference type="Proteomes" id="UP001497482">
    <property type="component" value="Chromosome 19"/>
</dbReference>
<proteinExistence type="predicted"/>